<protein>
    <submittedName>
        <fullName evidence="2">Uncharacterized protein</fullName>
    </submittedName>
</protein>
<dbReference type="RefSeq" id="XP_065962055.1">
    <property type="nucleotide sequence ID" value="XM_066107606.1"/>
</dbReference>
<organism evidence="2 3">
    <name type="scientific">Pyrenophora tritici-repentis</name>
    <dbReference type="NCBI Taxonomy" id="45151"/>
    <lineage>
        <taxon>Eukaryota</taxon>
        <taxon>Fungi</taxon>
        <taxon>Dikarya</taxon>
        <taxon>Ascomycota</taxon>
        <taxon>Pezizomycotina</taxon>
        <taxon>Dothideomycetes</taxon>
        <taxon>Pleosporomycetidae</taxon>
        <taxon>Pleosporales</taxon>
        <taxon>Pleosporineae</taxon>
        <taxon>Pleosporaceae</taxon>
        <taxon>Pyrenophora</taxon>
    </lineage>
</organism>
<dbReference type="AlphaFoldDB" id="A0A834VMY5"/>
<sequence length="182" mass="20511">MDQSEDKIQKAKWFEFFESGLYEIDRRLWMYQNDLATLREAVHQMRIALPADVGAYLHRSNDQTLHAHTDNTLNCDRSHAQSLVFAESSDTNGVTSELDKASTNNLNEITAHVTEPQHSTVSDTNDPYADTRACRIAGSVAQIQRLQSAELMGPAKREGLPKKSLEKQPVGLRRSPRHHGKT</sequence>
<feature type="region of interest" description="Disordered" evidence="1">
    <location>
        <begin position="151"/>
        <end position="182"/>
    </location>
</feature>
<dbReference type="GeneID" id="90956636"/>
<dbReference type="KEGG" id="ptrr:90956636"/>
<gene>
    <name evidence="2" type="ORF">PtrM4_105030</name>
</gene>
<reference evidence="2 3" key="1">
    <citation type="journal article" date="2018" name="BMC Genomics">
        <title>Comparative genomics of the wheat fungal pathogen Pyrenophora tritici-repentis reveals chromosomal variations and genome plasticity.</title>
        <authorList>
            <person name="Moolhuijzen P."/>
            <person name="See P.T."/>
            <person name="Hane J.K."/>
            <person name="Shi G."/>
            <person name="Liu Z."/>
            <person name="Oliver R.P."/>
            <person name="Moffat C.S."/>
        </authorList>
    </citation>
    <scope>NUCLEOTIDE SEQUENCE [LARGE SCALE GENOMIC DNA]</scope>
    <source>
        <strain evidence="2">M4</strain>
    </source>
</reference>
<evidence type="ECO:0000313" key="3">
    <source>
        <dbReference type="Proteomes" id="UP000245464"/>
    </source>
</evidence>
<dbReference type="Proteomes" id="UP000245464">
    <property type="component" value="Chromosome 5"/>
</dbReference>
<comment type="caution">
    <text evidence="2">The sequence shown here is derived from an EMBL/GenBank/DDBJ whole genome shotgun (WGS) entry which is preliminary data.</text>
</comment>
<evidence type="ECO:0000256" key="1">
    <source>
        <dbReference type="SAM" id="MobiDB-lite"/>
    </source>
</evidence>
<dbReference type="EMBL" id="NQIK02000005">
    <property type="protein sequence ID" value="KAF7570501.1"/>
    <property type="molecule type" value="Genomic_DNA"/>
</dbReference>
<accession>A0A834VMY5</accession>
<proteinExistence type="predicted"/>
<evidence type="ECO:0000313" key="2">
    <source>
        <dbReference type="EMBL" id="KAF7570501.1"/>
    </source>
</evidence>
<name>A0A834VMY5_9PLEO</name>
<feature type="compositionally biased region" description="Basic and acidic residues" evidence="1">
    <location>
        <begin position="155"/>
        <end position="166"/>
    </location>
</feature>